<evidence type="ECO:0000313" key="3">
    <source>
        <dbReference type="EMBL" id="SCF02792.1"/>
    </source>
</evidence>
<sequence>MSQTERTDIADEWNVAEDDGVLDASDTLDDDRVGDPLDTGIVAADHWTAANRFGTTPAEERAGESLAQLLAQEEPDIDPYAEVGDDEDELTRRGYEREARTGRLVAEDAGLGEDEEADAVAWDAGIDGGGASAEEAAMHLVDDPNGPGDGPLR</sequence>
<keyword evidence="4" id="KW-1185">Reference proteome</keyword>
<proteinExistence type="predicted"/>
<feature type="compositionally biased region" description="Acidic residues" evidence="1">
    <location>
        <begin position="10"/>
        <end position="29"/>
    </location>
</feature>
<dbReference type="AlphaFoldDB" id="A0A1C4X2T2"/>
<dbReference type="Pfam" id="PF18970">
    <property type="entry name" value="DUF5709"/>
    <property type="match status" value="1"/>
</dbReference>
<dbReference type="Proteomes" id="UP000199629">
    <property type="component" value="Unassembled WGS sequence"/>
</dbReference>
<dbReference type="EMBL" id="FMCS01000005">
    <property type="protein sequence ID" value="SCF02792.1"/>
    <property type="molecule type" value="Genomic_DNA"/>
</dbReference>
<feature type="region of interest" description="Disordered" evidence="1">
    <location>
        <begin position="1"/>
        <end position="33"/>
    </location>
</feature>
<organism evidence="3 4">
    <name type="scientific">Micromonospora chaiyaphumensis</name>
    <dbReference type="NCBI Taxonomy" id="307119"/>
    <lineage>
        <taxon>Bacteria</taxon>
        <taxon>Bacillati</taxon>
        <taxon>Actinomycetota</taxon>
        <taxon>Actinomycetes</taxon>
        <taxon>Micromonosporales</taxon>
        <taxon>Micromonosporaceae</taxon>
        <taxon>Micromonospora</taxon>
    </lineage>
</organism>
<evidence type="ECO:0000256" key="1">
    <source>
        <dbReference type="SAM" id="MobiDB-lite"/>
    </source>
</evidence>
<evidence type="ECO:0000259" key="2">
    <source>
        <dbReference type="Pfam" id="PF18970"/>
    </source>
</evidence>
<accession>A0A1C4X2T2</accession>
<gene>
    <name evidence="3" type="ORF">GA0070214_10556</name>
</gene>
<reference evidence="4" key="1">
    <citation type="submission" date="2016-06" db="EMBL/GenBank/DDBJ databases">
        <authorList>
            <person name="Varghese N."/>
            <person name="Submissions Spin"/>
        </authorList>
    </citation>
    <scope>NUCLEOTIDE SEQUENCE [LARGE SCALE GENOMIC DNA]</scope>
    <source>
        <strain evidence="4">DSM 45246</strain>
    </source>
</reference>
<name>A0A1C4X2T2_9ACTN</name>
<dbReference type="InterPro" id="IPR043763">
    <property type="entry name" value="DUF5709"/>
</dbReference>
<evidence type="ECO:0000313" key="4">
    <source>
        <dbReference type="Proteomes" id="UP000199629"/>
    </source>
</evidence>
<protein>
    <recommendedName>
        <fullName evidence="2">DUF5709 domain-containing protein</fullName>
    </recommendedName>
</protein>
<feature type="region of interest" description="Disordered" evidence="1">
    <location>
        <begin position="79"/>
        <end position="153"/>
    </location>
</feature>
<feature type="compositionally biased region" description="Basic and acidic residues" evidence="1">
    <location>
        <begin position="90"/>
        <end position="101"/>
    </location>
</feature>
<dbReference type="RefSeq" id="WP_091263246.1">
    <property type="nucleotide sequence ID" value="NZ_FMCS01000005.1"/>
</dbReference>
<feature type="compositionally biased region" description="Acidic residues" evidence="1">
    <location>
        <begin position="79"/>
        <end position="89"/>
    </location>
</feature>
<feature type="domain" description="DUF5709" evidence="2">
    <location>
        <begin position="97"/>
        <end position="143"/>
    </location>
</feature>